<accession>A0A806KNP3</accession>
<dbReference type="InterPro" id="IPR011579">
    <property type="entry name" value="ATPase_dom"/>
</dbReference>
<dbReference type="AlphaFoldDB" id="A0A806KNP3"/>
<organism evidence="3">
    <name type="scientific">uncultured bacterium contig00052</name>
    <dbReference type="NCBI Taxonomy" id="1181536"/>
    <lineage>
        <taxon>Bacteria</taxon>
        <taxon>environmental samples</taxon>
    </lineage>
</organism>
<feature type="domain" description="DUF234" evidence="2">
    <location>
        <begin position="309"/>
        <end position="408"/>
    </location>
</feature>
<evidence type="ECO:0000259" key="2">
    <source>
        <dbReference type="Pfam" id="PF03008"/>
    </source>
</evidence>
<dbReference type="InterPro" id="IPR036390">
    <property type="entry name" value="WH_DNA-bd_sf"/>
</dbReference>
<dbReference type="GO" id="GO:0005524">
    <property type="term" value="F:ATP binding"/>
    <property type="evidence" value="ECO:0007669"/>
    <property type="project" value="InterPro"/>
</dbReference>
<dbReference type="SUPFAM" id="SSF52540">
    <property type="entry name" value="P-loop containing nucleoside triphosphate hydrolases"/>
    <property type="match status" value="1"/>
</dbReference>
<dbReference type="Gene3D" id="3.40.50.300">
    <property type="entry name" value="P-loop containing nucleotide triphosphate hydrolases"/>
    <property type="match status" value="1"/>
</dbReference>
<dbReference type="SUPFAM" id="SSF46785">
    <property type="entry name" value="Winged helix' DNA-binding domain"/>
    <property type="match status" value="1"/>
</dbReference>
<sequence>MFFGRKSELSELEGIYNSGSFEFVAVYGRRRVGKSTLLEYFAQNKKTVFFRAIEADGKRNLMLFSQAIFECAEIPAEASFESWEAGFEYVKNMANERLVLVMDEYPYLAQAEKSISSILQKYCDTAFKKSKLMLILCGSSMSFMENQVLGYKSPIYGRRTAQMKIEPMGYLDSAKFVPRYSIEQKAIVFGLTGGIPKYLELFDDSVPLKKNIIKNFFSRTGYLYEEPSNLLKQELREPQKYNSIIEAIAVGASKLNDIASKTGLETGAASVYVSSLISLGIVNKESAITEEGNKRKTIYSLADTMFLFWYRHVFGNRFSVISGNAENFYDTEIHPGLQQFMGRVFEKICREYLMIQNSKNKLPFPLTQIGWWRGANPQTRSEEEIDIVGINNKQNSVLLCECKFRNAKTDLSVLKALQEKSFHFANYANRHFMLFSKSKFASGLKQEKGGSVHLVDLGSIYG</sequence>
<dbReference type="EMBL" id="JQ844185">
    <property type="protein sequence ID" value="AGS52198.1"/>
    <property type="molecule type" value="Genomic_DNA"/>
</dbReference>
<dbReference type="PANTHER" id="PTHR34704:SF1">
    <property type="entry name" value="ATPASE"/>
    <property type="match status" value="1"/>
</dbReference>
<dbReference type="InterPro" id="IPR027417">
    <property type="entry name" value="P-loop_NTPase"/>
</dbReference>
<dbReference type="SUPFAM" id="SSF52980">
    <property type="entry name" value="Restriction endonuclease-like"/>
    <property type="match status" value="1"/>
</dbReference>
<evidence type="ECO:0000313" key="3">
    <source>
        <dbReference type="EMBL" id="AGS52198.1"/>
    </source>
</evidence>
<dbReference type="InterPro" id="IPR011335">
    <property type="entry name" value="Restrct_endonuc-II-like"/>
</dbReference>
<evidence type="ECO:0000259" key="1">
    <source>
        <dbReference type="Pfam" id="PF01637"/>
    </source>
</evidence>
<name>A0A806KNP3_9BACT</name>
<dbReference type="Pfam" id="PF03008">
    <property type="entry name" value="DUF234"/>
    <property type="match status" value="1"/>
</dbReference>
<protein>
    <submittedName>
        <fullName evidence="3">Archaeal ATPase</fullName>
    </submittedName>
</protein>
<proteinExistence type="predicted"/>
<feature type="domain" description="ATPase" evidence="1">
    <location>
        <begin position="2"/>
        <end position="201"/>
    </location>
</feature>
<dbReference type="InterPro" id="IPR004256">
    <property type="entry name" value="DUF234"/>
</dbReference>
<reference evidence="3" key="1">
    <citation type="submission" date="2012-03" db="EMBL/GenBank/DDBJ databases">
        <title>Functional metagenomics reveals considerable lignocellulase gene clusters in the gut microbiome of a wood-feeding higher termite.</title>
        <authorList>
            <person name="Liu N."/>
        </authorList>
    </citation>
    <scope>NUCLEOTIDE SEQUENCE</scope>
</reference>
<dbReference type="Pfam" id="PF01637">
    <property type="entry name" value="ATPase_2"/>
    <property type="match status" value="1"/>
</dbReference>
<dbReference type="PANTHER" id="PTHR34704">
    <property type="entry name" value="ATPASE"/>
    <property type="match status" value="1"/>
</dbReference>